<evidence type="ECO:0000256" key="1">
    <source>
        <dbReference type="SAM" id="MobiDB-lite"/>
    </source>
</evidence>
<evidence type="ECO:0000313" key="2">
    <source>
        <dbReference type="EMBL" id="CAG6445458.1"/>
    </source>
</evidence>
<reference evidence="2" key="1">
    <citation type="submission" date="2021-05" db="EMBL/GenBank/DDBJ databases">
        <authorList>
            <person name="Alioto T."/>
            <person name="Alioto T."/>
            <person name="Gomez Garrido J."/>
        </authorList>
    </citation>
    <scope>NUCLEOTIDE SEQUENCE</scope>
</reference>
<accession>A0A8D7ZYY6</accession>
<protein>
    <submittedName>
        <fullName evidence="2">(northern house mosquito) hypothetical protein</fullName>
    </submittedName>
</protein>
<organism evidence="2">
    <name type="scientific">Culex pipiens</name>
    <name type="common">House mosquito</name>
    <dbReference type="NCBI Taxonomy" id="7175"/>
    <lineage>
        <taxon>Eukaryota</taxon>
        <taxon>Metazoa</taxon>
        <taxon>Ecdysozoa</taxon>
        <taxon>Arthropoda</taxon>
        <taxon>Hexapoda</taxon>
        <taxon>Insecta</taxon>
        <taxon>Pterygota</taxon>
        <taxon>Neoptera</taxon>
        <taxon>Endopterygota</taxon>
        <taxon>Diptera</taxon>
        <taxon>Nematocera</taxon>
        <taxon>Culicoidea</taxon>
        <taxon>Culicidae</taxon>
        <taxon>Culicinae</taxon>
        <taxon>Culicini</taxon>
        <taxon>Culex</taxon>
        <taxon>Culex</taxon>
    </lineage>
</organism>
<feature type="region of interest" description="Disordered" evidence="1">
    <location>
        <begin position="117"/>
        <end position="141"/>
    </location>
</feature>
<dbReference type="EMBL" id="HBUE01004835">
    <property type="protein sequence ID" value="CAG6445458.1"/>
    <property type="molecule type" value="Transcribed_RNA"/>
</dbReference>
<name>A0A8D7ZYY6_CULPI</name>
<proteinExistence type="predicted"/>
<dbReference type="AlphaFoldDB" id="A0A8D7ZYY6"/>
<sequence>MVCFGPAAVAQVLEQLHAQIRKFRKNVARKNIPRNSVNPALVVALFGQNLAQFVHRMVLGLGAVVQIRSTRRAAHALHRGATPSGGILLHLPVRIGLNCGGHSAGMSTRLAAVRISHRVRPRSTESSSKKKVAPRGTFYNT</sequence>